<evidence type="ECO:0000313" key="1">
    <source>
        <dbReference type="EMBL" id="MAG18092.1"/>
    </source>
</evidence>
<dbReference type="Proteomes" id="UP000226712">
    <property type="component" value="Unassembled WGS sequence"/>
</dbReference>
<protein>
    <submittedName>
        <fullName evidence="1">Uncharacterized protein</fullName>
    </submittedName>
</protein>
<accession>A0A2D6LPJ0</accession>
<proteinExistence type="predicted"/>
<reference evidence="2" key="1">
    <citation type="submission" date="2017-09" db="EMBL/GenBank/DDBJ databases">
        <title>The Reconstruction of 2,631 Draft Metagenome-Assembled Genomes from the Global Oceans.</title>
        <authorList>
            <person name="Tully B.J."/>
            <person name="Graham E.D."/>
            <person name="Heidelberg J.F."/>
        </authorList>
    </citation>
    <scope>NUCLEOTIDE SEQUENCE [LARGE SCALE GENOMIC DNA]</scope>
</reference>
<comment type="caution">
    <text evidence="1">The sequence shown here is derived from an EMBL/GenBank/DDBJ whole genome shotgun (WGS) entry which is preliminary data.</text>
</comment>
<evidence type="ECO:0000313" key="2">
    <source>
        <dbReference type="Proteomes" id="UP000226712"/>
    </source>
</evidence>
<gene>
    <name evidence="1" type="ORF">CL944_01305</name>
</gene>
<dbReference type="EMBL" id="NZBD01000006">
    <property type="protein sequence ID" value="MAG18092.1"/>
    <property type="molecule type" value="Genomic_DNA"/>
</dbReference>
<organism evidence="1 2">
    <name type="scientific">Candidatus Iainarchaeum sp</name>
    <dbReference type="NCBI Taxonomy" id="3101447"/>
    <lineage>
        <taxon>Archaea</taxon>
        <taxon>Candidatus Iainarchaeota</taxon>
        <taxon>Candidatus Iainarchaeia</taxon>
        <taxon>Candidatus Iainarchaeales</taxon>
        <taxon>Candidatus Iainarchaeaceae</taxon>
        <taxon>Candidatus Iainarchaeum</taxon>
    </lineage>
</organism>
<dbReference type="AlphaFoldDB" id="A0A2D6LPJ0"/>
<sequence>MRYFKDELLPHFYNNKLTKQDKLQIVVDLWNDYENGLLDKETISWIVNNKRVGHFTCQLIIEDMLKKGIIKEDFTGNFTTKYLLDSRKKDYDL</sequence>
<name>A0A2D6LPJ0_9ARCH</name>